<dbReference type="GeneID" id="93663599"/>
<sequence length="242" mass="26562">MKSLTLFLGSALALTTFSFNTLAASTPDAPHIYVKGEATLTTMPDYVQLSVGITEIDKDLIAAKNETDTAMAKAIKLVKEVGVKEGDINAGHISINRESQYNRTSGTQDFKGFRVSRTLTLKLSDIKKYPELLQSLVNNGINEINQTQFLASNYNELHKKAQKLAIKDARAAAKEFSEDYGVELKGLYTASLSPMNVPSQPYMRAEQTMMKADSTPGNFVPDAYHAGEIKVTASSYAVYFIE</sequence>
<feature type="chain" id="PRO_5014358463" description="SIMPL domain-containing protein" evidence="1">
    <location>
        <begin position="24"/>
        <end position="242"/>
    </location>
</feature>
<dbReference type="PANTHER" id="PTHR34387:SF1">
    <property type="entry name" value="PERIPLASMIC IMMUNOGENIC PROTEIN"/>
    <property type="match status" value="1"/>
</dbReference>
<protein>
    <recommendedName>
        <fullName evidence="4">SIMPL domain-containing protein</fullName>
    </recommendedName>
</protein>
<dbReference type="Pfam" id="PF04402">
    <property type="entry name" value="SIMPL"/>
    <property type="match status" value="1"/>
</dbReference>
<evidence type="ECO:0000256" key="1">
    <source>
        <dbReference type="SAM" id="SignalP"/>
    </source>
</evidence>
<proteinExistence type="predicted"/>
<dbReference type="Proteomes" id="UP000238288">
    <property type="component" value="Chromosome PCAR9a"/>
</dbReference>
<keyword evidence="1" id="KW-0732">Signal</keyword>
<dbReference type="OrthoDB" id="6310584at2"/>
<dbReference type="Gene3D" id="3.30.70.2970">
    <property type="entry name" value="Protein of unknown function (DUF541), domain 2"/>
    <property type="match status" value="1"/>
</dbReference>
<evidence type="ECO:0000313" key="3">
    <source>
        <dbReference type="Proteomes" id="UP000238288"/>
    </source>
</evidence>
<reference evidence="2 3" key="1">
    <citation type="submission" date="2017-11" db="EMBL/GenBank/DDBJ databases">
        <authorList>
            <person name="Han C.G."/>
        </authorList>
    </citation>
    <scope>NUCLEOTIDE SEQUENCE [LARGE SCALE GENOMIC DNA]</scope>
    <source>
        <strain evidence="3">ATCC 43555</strain>
    </source>
</reference>
<evidence type="ECO:0008006" key="4">
    <source>
        <dbReference type="Google" id="ProtNLM"/>
    </source>
</evidence>
<name>A0A2K4X9F9_PSEVC</name>
<dbReference type="Gene3D" id="3.30.110.170">
    <property type="entry name" value="Protein of unknown function (DUF541), domain 1"/>
    <property type="match status" value="1"/>
</dbReference>
<gene>
    <name evidence="2" type="ORF">PCAR9_A30107</name>
</gene>
<dbReference type="AlphaFoldDB" id="A0A2K4X9F9"/>
<feature type="signal peptide" evidence="1">
    <location>
        <begin position="1"/>
        <end position="23"/>
    </location>
</feature>
<dbReference type="GO" id="GO:0006974">
    <property type="term" value="P:DNA damage response"/>
    <property type="evidence" value="ECO:0007669"/>
    <property type="project" value="TreeGrafter"/>
</dbReference>
<dbReference type="InterPro" id="IPR007497">
    <property type="entry name" value="SIMPL/DUF541"/>
</dbReference>
<dbReference type="InterPro" id="IPR052022">
    <property type="entry name" value="26kDa_periplasmic_antigen"/>
</dbReference>
<evidence type="ECO:0000313" key="2">
    <source>
        <dbReference type="EMBL" id="SOU40943.1"/>
    </source>
</evidence>
<dbReference type="RefSeq" id="WP_104642671.1">
    <property type="nucleotide sequence ID" value="NZ_LT965928.1"/>
</dbReference>
<organism evidence="2 3">
    <name type="scientific">Pseudoalteromonas carrageenovora IAM 12662</name>
    <dbReference type="NCBI Taxonomy" id="1314868"/>
    <lineage>
        <taxon>Bacteria</taxon>
        <taxon>Pseudomonadati</taxon>
        <taxon>Pseudomonadota</taxon>
        <taxon>Gammaproteobacteria</taxon>
        <taxon>Alteromonadales</taxon>
        <taxon>Pseudoalteromonadaceae</taxon>
        <taxon>Pseudoalteromonas</taxon>
    </lineage>
</organism>
<dbReference type="PANTHER" id="PTHR34387">
    <property type="entry name" value="SLR1258 PROTEIN"/>
    <property type="match status" value="1"/>
</dbReference>
<accession>A0A2K4X9F9</accession>
<dbReference type="EMBL" id="LT965928">
    <property type="protein sequence ID" value="SOU40943.1"/>
    <property type="molecule type" value="Genomic_DNA"/>
</dbReference>